<dbReference type="Gene3D" id="3.30.710.10">
    <property type="entry name" value="Potassium Channel Kv1.1, Chain A"/>
    <property type="match status" value="1"/>
</dbReference>
<accession>A0A2R6NDM7</accession>
<dbReference type="InterPro" id="IPR000210">
    <property type="entry name" value="BTB/POZ_dom"/>
</dbReference>
<dbReference type="STRING" id="98765.A0A2R6NDM7"/>
<dbReference type="EMBL" id="MLYV02001351">
    <property type="protein sequence ID" value="PSR70421.1"/>
    <property type="molecule type" value="Genomic_DNA"/>
</dbReference>
<organism evidence="2 3">
    <name type="scientific">Hermanssonia centrifuga</name>
    <dbReference type="NCBI Taxonomy" id="98765"/>
    <lineage>
        <taxon>Eukaryota</taxon>
        <taxon>Fungi</taxon>
        <taxon>Dikarya</taxon>
        <taxon>Basidiomycota</taxon>
        <taxon>Agaricomycotina</taxon>
        <taxon>Agaricomycetes</taxon>
        <taxon>Polyporales</taxon>
        <taxon>Meruliaceae</taxon>
        <taxon>Hermanssonia</taxon>
    </lineage>
</organism>
<dbReference type="SUPFAM" id="SSF54695">
    <property type="entry name" value="POZ domain"/>
    <property type="match status" value="1"/>
</dbReference>
<keyword evidence="3" id="KW-1185">Reference proteome</keyword>
<dbReference type="InterPro" id="IPR011333">
    <property type="entry name" value="SKP1/BTB/POZ_sf"/>
</dbReference>
<feature type="domain" description="BTB" evidence="1">
    <location>
        <begin position="16"/>
        <end position="77"/>
    </location>
</feature>
<dbReference type="AlphaFoldDB" id="A0A2R6NDM7"/>
<name>A0A2R6NDM7_9APHY</name>
<evidence type="ECO:0000313" key="3">
    <source>
        <dbReference type="Proteomes" id="UP000186601"/>
    </source>
</evidence>
<dbReference type="OrthoDB" id="3164835at2759"/>
<evidence type="ECO:0000313" key="2">
    <source>
        <dbReference type="EMBL" id="PSR70421.1"/>
    </source>
</evidence>
<dbReference type="CDD" id="cd18186">
    <property type="entry name" value="BTB_POZ_ZBTB_KLHL-like"/>
    <property type="match status" value="1"/>
</dbReference>
<dbReference type="PROSITE" id="PS50097">
    <property type="entry name" value="BTB"/>
    <property type="match status" value="1"/>
</dbReference>
<proteinExistence type="predicted"/>
<protein>
    <recommendedName>
        <fullName evidence="1">BTB domain-containing protein</fullName>
    </recommendedName>
</protein>
<dbReference type="Pfam" id="PF00651">
    <property type="entry name" value="BTB"/>
    <property type="match status" value="1"/>
</dbReference>
<evidence type="ECO:0000259" key="1">
    <source>
        <dbReference type="PROSITE" id="PS50097"/>
    </source>
</evidence>
<dbReference type="SMART" id="SM00225">
    <property type="entry name" value="BTB"/>
    <property type="match status" value="1"/>
</dbReference>
<gene>
    <name evidence="2" type="ORF">PHLCEN_2v13672</name>
</gene>
<comment type="caution">
    <text evidence="2">The sequence shown here is derived from an EMBL/GenBank/DDBJ whole genome shotgun (WGS) entry which is preliminary data.</text>
</comment>
<dbReference type="Proteomes" id="UP000186601">
    <property type="component" value="Unassembled WGS sequence"/>
</dbReference>
<sequence>MADNHTAPAPFDQLEADTVLRTSDTVDFYVHKSILMVASSVFETMFSLPQPADAAQQSVIHVSEDSRTLEYLLRFCYPLVDNPVFDDLSKLEVVLESAMKYEATEACASLRRALQNLPP</sequence>
<reference evidence="2 3" key="1">
    <citation type="submission" date="2018-02" db="EMBL/GenBank/DDBJ databases">
        <title>Genome sequence of the basidiomycete white-rot fungus Phlebia centrifuga.</title>
        <authorList>
            <person name="Granchi Z."/>
            <person name="Peng M."/>
            <person name="de Vries R.P."/>
            <person name="Hilden K."/>
            <person name="Makela M.R."/>
            <person name="Grigoriev I."/>
            <person name="Riley R."/>
        </authorList>
    </citation>
    <scope>NUCLEOTIDE SEQUENCE [LARGE SCALE GENOMIC DNA]</scope>
    <source>
        <strain evidence="2 3">FBCC195</strain>
    </source>
</reference>